<accession>A0ABQ4D3P6</accession>
<name>A0ABQ4D3P6_9ACTN</name>
<comment type="caution">
    <text evidence="2">The sequence shown here is derived from an EMBL/GenBank/DDBJ whole genome shotgun (WGS) entry which is preliminary data.</text>
</comment>
<gene>
    <name evidence="2" type="ORF">Asi02nite_76620</name>
</gene>
<proteinExistence type="predicted"/>
<dbReference type="EMBL" id="BONE01000120">
    <property type="protein sequence ID" value="GIF78144.1"/>
    <property type="molecule type" value="Genomic_DNA"/>
</dbReference>
<dbReference type="Proteomes" id="UP000604117">
    <property type="component" value="Unassembled WGS sequence"/>
</dbReference>
<keyword evidence="3" id="KW-1185">Reference proteome</keyword>
<keyword evidence="1" id="KW-0732">Signal</keyword>
<feature type="signal peptide" evidence="1">
    <location>
        <begin position="1"/>
        <end position="25"/>
    </location>
</feature>
<organism evidence="2 3">
    <name type="scientific">Asanoa siamensis</name>
    <dbReference type="NCBI Taxonomy" id="926357"/>
    <lineage>
        <taxon>Bacteria</taxon>
        <taxon>Bacillati</taxon>
        <taxon>Actinomycetota</taxon>
        <taxon>Actinomycetes</taxon>
        <taxon>Micromonosporales</taxon>
        <taxon>Micromonosporaceae</taxon>
        <taxon>Asanoa</taxon>
    </lineage>
</organism>
<evidence type="ECO:0000313" key="2">
    <source>
        <dbReference type="EMBL" id="GIF78144.1"/>
    </source>
</evidence>
<evidence type="ECO:0000256" key="1">
    <source>
        <dbReference type="SAM" id="SignalP"/>
    </source>
</evidence>
<sequence>MRTKSFLAATMLAAALLAAPAPATAAVSTADLALRWAPIHYQDVDATGSHALGGKSDHISAVDFDGDLNGRNNWDNTGSAPLAAHAYYSVVETSTHWYITYLFFHPRDWIDHPFFETEHENDGEGVLLAIERDGSTYGVLRGAVTVAHSDFYSYAPAGSTWGSGRESVDGTL</sequence>
<reference evidence="2 3" key="1">
    <citation type="submission" date="2021-01" db="EMBL/GenBank/DDBJ databases">
        <title>Whole genome shotgun sequence of Asanoa siamensis NBRC 107932.</title>
        <authorList>
            <person name="Komaki H."/>
            <person name="Tamura T."/>
        </authorList>
    </citation>
    <scope>NUCLEOTIDE SEQUENCE [LARGE SCALE GENOMIC DNA]</scope>
    <source>
        <strain evidence="2 3">NBRC 107932</strain>
    </source>
</reference>
<evidence type="ECO:0000313" key="3">
    <source>
        <dbReference type="Proteomes" id="UP000604117"/>
    </source>
</evidence>
<protein>
    <submittedName>
        <fullName evidence="2">Uncharacterized protein</fullName>
    </submittedName>
</protein>
<feature type="chain" id="PRO_5046495150" evidence="1">
    <location>
        <begin position="26"/>
        <end position="172"/>
    </location>
</feature>
<dbReference type="RefSeq" id="WP_239127611.1">
    <property type="nucleotide sequence ID" value="NZ_BONE01000120.1"/>
</dbReference>